<dbReference type="PANTHER" id="PTHR37243:SF2">
    <property type="entry name" value="NEGATIVE REGULATOR OF SYSTEMIC ACQUIRED RESISTANCE SNI1"/>
    <property type="match status" value="1"/>
</dbReference>
<dbReference type="Proteomes" id="UP001187192">
    <property type="component" value="Unassembled WGS sequence"/>
</dbReference>
<evidence type="ECO:0000313" key="1">
    <source>
        <dbReference type="EMBL" id="GMN43629.1"/>
    </source>
</evidence>
<dbReference type="EMBL" id="BTGU01000016">
    <property type="protein sequence ID" value="GMN43629.1"/>
    <property type="molecule type" value="Genomic_DNA"/>
</dbReference>
<gene>
    <name evidence="1" type="ORF">TIFTF001_012830</name>
</gene>
<dbReference type="InterPro" id="IPR034561">
    <property type="entry name" value="SNI1"/>
</dbReference>
<comment type="caution">
    <text evidence="1">The sequence shown here is derived from an EMBL/GenBank/DDBJ whole genome shotgun (WGS) entry which is preliminary data.</text>
</comment>
<dbReference type="PANTHER" id="PTHR37243">
    <property type="entry name" value="NEGATIVE REGULATOR OF SYSTEMIC ACQUIRED RESISTANCE SNI1"/>
    <property type="match status" value="1"/>
</dbReference>
<dbReference type="AlphaFoldDB" id="A0AA88DI54"/>
<evidence type="ECO:0000313" key="2">
    <source>
        <dbReference type="Proteomes" id="UP001187192"/>
    </source>
</evidence>
<accession>A0AA88DI54</accession>
<dbReference type="GO" id="GO:0005634">
    <property type="term" value="C:nucleus"/>
    <property type="evidence" value="ECO:0007669"/>
    <property type="project" value="InterPro"/>
</dbReference>
<dbReference type="GO" id="GO:0030915">
    <property type="term" value="C:Smc5-Smc6 complex"/>
    <property type="evidence" value="ECO:0007669"/>
    <property type="project" value="InterPro"/>
</dbReference>
<dbReference type="GO" id="GO:0000976">
    <property type="term" value="F:transcription cis-regulatory region binding"/>
    <property type="evidence" value="ECO:0007669"/>
    <property type="project" value="TreeGrafter"/>
</dbReference>
<dbReference type="GO" id="GO:0010113">
    <property type="term" value="P:negative regulation of systemic acquired resistance"/>
    <property type="evidence" value="ECO:0007669"/>
    <property type="project" value="TreeGrafter"/>
</dbReference>
<evidence type="ECO:0008006" key="3">
    <source>
        <dbReference type="Google" id="ProtNLM"/>
    </source>
</evidence>
<dbReference type="GO" id="GO:0006974">
    <property type="term" value="P:DNA damage response"/>
    <property type="evidence" value="ECO:0007669"/>
    <property type="project" value="InterPro"/>
</dbReference>
<dbReference type="GO" id="GO:0045892">
    <property type="term" value="P:negative regulation of DNA-templated transcription"/>
    <property type="evidence" value="ECO:0007669"/>
    <property type="project" value="InterPro"/>
</dbReference>
<name>A0AA88DI54_FICCA</name>
<keyword evidence="2" id="KW-1185">Reference proteome</keyword>
<reference evidence="1" key="1">
    <citation type="submission" date="2023-07" db="EMBL/GenBank/DDBJ databases">
        <title>draft genome sequence of fig (Ficus carica).</title>
        <authorList>
            <person name="Takahashi T."/>
            <person name="Nishimura K."/>
        </authorList>
    </citation>
    <scope>NUCLEOTIDE SEQUENCE</scope>
</reference>
<organism evidence="1 2">
    <name type="scientific">Ficus carica</name>
    <name type="common">Common fig</name>
    <dbReference type="NCBI Taxonomy" id="3494"/>
    <lineage>
        <taxon>Eukaryota</taxon>
        <taxon>Viridiplantae</taxon>
        <taxon>Streptophyta</taxon>
        <taxon>Embryophyta</taxon>
        <taxon>Tracheophyta</taxon>
        <taxon>Spermatophyta</taxon>
        <taxon>Magnoliopsida</taxon>
        <taxon>eudicotyledons</taxon>
        <taxon>Gunneridae</taxon>
        <taxon>Pentapetalae</taxon>
        <taxon>rosids</taxon>
        <taxon>fabids</taxon>
        <taxon>Rosales</taxon>
        <taxon>Moraceae</taxon>
        <taxon>Ficeae</taxon>
        <taxon>Ficus</taxon>
    </lineage>
</organism>
<proteinExistence type="predicted"/>
<protein>
    <recommendedName>
        <fullName evidence="3">Negative regulator of systemic acquired resistance SNI1</fullName>
    </recommendedName>
</protein>
<sequence>MLSFAVPFGPSPNSPAKLPFAIQYTLLTEFPGKIKGRKSSSSSHCELKLKLGFFSPQKVGALIERRRLKMYGSRKAKDRGAEEENILAIIDASGDKDTRDAHEDGIAFLEAVRAVSILSDDGIPPTHKMCLEVFKILRIAKSLELIMASYQLLDELDKTFPRVHLSNVDKSQSDNATPELVVVKEAWLPFVVTLELSSSQREADEGKGGPIDSYGFQLLIQDLVNVAEETKSQQSDTKSLRSMLLFQYLVSVLESDFGPRNCAIERTVNWTILRESLLNMLLISAAFSDDLTRLDNSVGQLDNDSDNAVTIALLEVAKNTCNAMQKFLTMIMELDTSKKKAEMEGCTTRADGVRTPMVELILDELTYNRDILHPFLQAYAEPKWKLEVVVQYLWKYIAKPSVRTRRSNGSADDTTFGGTLKCFTNITSTRSTTKKIGAEVTQLLLVHGFQVIVIALCPVTYEPP</sequence>